<organism evidence="1 2">
    <name type="scientific">Candidatus Ornithospirochaeta stercoripullorum</name>
    <dbReference type="NCBI Taxonomy" id="2840899"/>
    <lineage>
        <taxon>Bacteria</taxon>
        <taxon>Pseudomonadati</taxon>
        <taxon>Spirochaetota</taxon>
        <taxon>Spirochaetia</taxon>
        <taxon>Spirochaetales</taxon>
        <taxon>Spirochaetaceae</taxon>
        <taxon>Spirochaetaceae incertae sedis</taxon>
        <taxon>Candidatus Ornithospirochaeta</taxon>
    </lineage>
</organism>
<dbReference type="EMBL" id="JADIMT010000108">
    <property type="protein sequence ID" value="MBO8437202.1"/>
    <property type="molecule type" value="Genomic_DNA"/>
</dbReference>
<comment type="caution">
    <text evidence="1">The sequence shown here is derived from an EMBL/GenBank/DDBJ whole genome shotgun (WGS) entry which is preliminary data.</text>
</comment>
<name>A0A9D9E1W0_9SPIO</name>
<evidence type="ECO:0008006" key="3">
    <source>
        <dbReference type="Google" id="ProtNLM"/>
    </source>
</evidence>
<proteinExistence type="predicted"/>
<accession>A0A9D9E1W0</accession>
<evidence type="ECO:0000313" key="2">
    <source>
        <dbReference type="Proteomes" id="UP000823615"/>
    </source>
</evidence>
<dbReference type="SUPFAM" id="SSF51735">
    <property type="entry name" value="NAD(P)-binding Rossmann-fold domains"/>
    <property type="match status" value="1"/>
</dbReference>
<evidence type="ECO:0000313" key="1">
    <source>
        <dbReference type="EMBL" id="MBO8437202.1"/>
    </source>
</evidence>
<dbReference type="AlphaFoldDB" id="A0A9D9E1W0"/>
<reference evidence="1" key="2">
    <citation type="journal article" date="2021" name="PeerJ">
        <title>Extensive microbial diversity within the chicken gut microbiome revealed by metagenomics and culture.</title>
        <authorList>
            <person name="Gilroy R."/>
            <person name="Ravi A."/>
            <person name="Getino M."/>
            <person name="Pursley I."/>
            <person name="Horton D.L."/>
            <person name="Alikhan N.F."/>
            <person name="Baker D."/>
            <person name="Gharbi K."/>
            <person name="Hall N."/>
            <person name="Watson M."/>
            <person name="Adriaenssens E.M."/>
            <person name="Foster-Nyarko E."/>
            <person name="Jarju S."/>
            <person name="Secka A."/>
            <person name="Antonio M."/>
            <person name="Oren A."/>
            <person name="Chaudhuri R.R."/>
            <person name="La Ragione R."/>
            <person name="Hildebrand F."/>
            <person name="Pallen M.J."/>
        </authorList>
    </citation>
    <scope>NUCLEOTIDE SEQUENCE</scope>
    <source>
        <strain evidence="1">7293</strain>
    </source>
</reference>
<protein>
    <recommendedName>
        <fullName evidence="3">Gfo/Idh/MocA-like oxidoreductase N-terminal domain-containing protein</fullName>
    </recommendedName>
</protein>
<sequence length="323" mass="36019">MDIILFGTGWRSKFYLRIARALPALLNIRAVCTRHAERAEALRKEGVEATTDISYALSLPHDAVIVASGNDGFVPLMKMLGERNEFVISETSFLRLSEAELDELGDMKGAVAEQYRYTPLYASLMASLHKIGPIDQLFLSGLHNHHAASIARDILTLGDSMPDDIKSLDFPSEMRKTAMRDSLVISGGLEEYVRKIRIMRFGNKLFINDFSSNQYHSYLYGKQVEIRGENGFLTEMGLHTVTASGYPCSVPFVFHRDWVTGNSGLTLSHVTLGEECVFANPFYPAMLNDDEIAIAILIKRIESGDEYPTIFSGILDARLGKLL</sequence>
<reference evidence="1" key="1">
    <citation type="submission" date="2020-10" db="EMBL/GenBank/DDBJ databases">
        <authorList>
            <person name="Gilroy R."/>
        </authorList>
    </citation>
    <scope>NUCLEOTIDE SEQUENCE</scope>
    <source>
        <strain evidence="1">7293</strain>
    </source>
</reference>
<gene>
    <name evidence="1" type="ORF">IAA97_09530</name>
</gene>
<dbReference type="Proteomes" id="UP000823615">
    <property type="component" value="Unassembled WGS sequence"/>
</dbReference>
<dbReference type="InterPro" id="IPR036291">
    <property type="entry name" value="NAD(P)-bd_dom_sf"/>
</dbReference>
<dbReference type="Gene3D" id="3.40.50.720">
    <property type="entry name" value="NAD(P)-binding Rossmann-like Domain"/>
    <property type="match status" value="1"/>
</dbReference>